<accession>A0A0M3N065</accession>
<gene>
    <name evidence="1" type="primary">PeluOrf-70</name>
</gene>
<organism evidence="1 2">
    <name type="scientific">Perigonia lusca single nucleopolyhedrovirus</name>
    <dbReference type="NCBI Taxonomy" id="1675865"/>
    <lineage>
        <taxon>Viruses</taxon>
        <taxon>Viruses incertae sedis</taxon>
        <taxon>Naldaviricetes</taxon>
        <taxon>Lefavirales</taxon>
        <taxon>Baculoviridae</taxon>
        <taxon>Alphabaculovirus</taxon>
        <taxon>Alphabaculovirus peluscae</taxon>
        <taxon>Perigonia lusca nucleopolyhedrovirus</taxon>
    </lineage>
</organism>
<dbReference type="InterPro" id="IPR010594">
    <property type="entry name" value="AcMNPV_Ac75"/>
</dbReference>
<dbReference type="KEGG" id="vg:26040013"/>
<proteinExistence type="predicted"/>
<dbReference type="GeneID" id="26040013"/>
<dbReference type="EMBL" id="KM596836">
    <property type="protein sequence ID" value="AKN80649.1"/>
    <property type="molecule type" value="Genomic_DNA"/>
</dbReference>
<evidence type="ECO:0000313" key="1">
    <source>
        <dbReference type="EMBL" id="AKN80649.1"/>
    </source>
</evidence>
<evidence type="ECO:0000313" key="2">
    <source>
        <dbReference type="Proteomes" id="UP000204667"/>
    </source>
</evidence>
<name>A0A0M3N065_9ABAC</name>
<evidence type="ECO:0008006" key="3">
    <source>
        <dbReference type="Google" id="ProtNLM"/>
    </source>
</evidence>
<protein>
    <recommendedName>
        <fullName evidence="3">Ac75-like protein</fullName>
    </recommendedName>
</protein>
<dbReference type="Proteomes" id="UP000204667">
    <property type="component" value="Segment"/>
</dbReference>
<dbReference type="OrthoDB" id="19562at10239"/>
<dbReference type="Pfam" id="PF06648">
    <property type="entry name" value="AcMNPV_Ac75"/>
    <property type="match status" value="1"/>
</dbReference>
<dbReference type="RefSeq" id="YP_009165670.1">
    <property type="nucleotide sequence ID" value="NC_027923.1"/>
</dbReference>
<reference evidence="1 2" key="1">
    <citation type="journal article" date="2016" name="Sci. Rep.">
        <title>Genome sequence of Perigonia lusca single nucleopolyhedrovirus: insights into the evolution of a nucleotide metabolism enzyme in the family Baculoviridae.</title>
        <authorList>
            <person name="Ardisson-Araujo D.M."/>
            <person name="Lima R.N."/>
            <person name="Melo F.L."/>
            <person name="Clem R.J."/>
            <person name="Huang N."/>
            <person name="Bao S.N."/>
            <person name="Sosa-Gomez D.R."/>
            <person name="Ribeiro B.M."/>
        </authorList>
    </citation>
    <scope>NUCLEOTIDE SEQUENCE [LARGE SCALE GENOMIC DNA]</scope>
</reference>
<keyword evidence="2" id="KW-1185">Reference proteome</keyword>
<sequence>MELFRNFVNQMYECVPFATKVLKVSEFIKSYQEDIKKDKIFLQKFIQVLKMFVGHQIELNDMCTIMEAADGYNKLSDNQIQYLCEKIYDNYHVMRILNTFVEDKHLDDQDIHSIANFLVLEINNSVHYK</sequence>